<evidence type="ECO:0000313" key="7">
    <source>
        <dbReference type="Proteomes" id="UP000262325"/>
    </source>
</evidence>
<protein>
    <submittedName>
        <fullName evidence="6">Colicin V production protein</fullName>
    </submittedName>
</protein>
<dbReference type="EMBL" id="DPPF01000200">
    <property type="protein sequence ID" value="HCW93897.1"/>
    <property type="molecule type" value="Genomic_DNA"/>
</dbReference>
<comment type="subcellular location">
    <subcellularLocation>
        <location evidence="1">Membrane</location>
        <topology evidence="1">Multi-pass membrane protein</topology>
    </subcellularLocation>
</comment>
<dbReference type="GO" id="GO:0009403">
    <property type="term" value="P:toxin biosynthetic process"/>
    <property type="evidence" value="ECO:0007669"/>
    <property type="project" value="InterPro"/>
</dbReference>
<proteinExistence type="predicted"/>
<organism evidence="6 7">
    <name type="scientific">Flexistipes sinusarabici</name>
    <dbReference type="NCBI Taxonomy" id="2352"/>
    <lineage>
        <taxon>Bacteria</taxon>
        <taxon>Pseudomonadati</taxon>
        <taxon>Deferribacterota</taxon>
        <taxon>Deferribacteres</taxon>
        <taxon>Deferribacterales</taxon>
        <taxon>Flexistipitaceae</taxon>
        <taxon>Flexistipes</taxon>
    </lineage>
</organism>
<keyword evidence="2 5" id="KW-0812">Transmembrane</keyword>
<feature type="transmembrane region" description="Helical" evidence="5">
    <location>
        <begin position="61"/>
        <end position="82"/>
    </location>
</feature>
<dbReference type="AlphaFoldDB" id="A0A3D5QDJ1"/>
<sequence>MPITDIVILIIIGFFAVKGLFKGLINEVFGLLGLILGYILSFQFYIPLSKIYIYLGISEEVSMGLGFVTAFLLIYIVIFLSGKLLARFFKAIQLGWADKSGGFAFGAFKSAVITGLALSFLLTLTPDNSAFSKNVRNSAISKRLIKITPYVFDMLNKLPEVRKENPFSRE</sequence>
<evidence type="ECO:0000256" key="1">
    <source>
        <dbReference type="ARBA" id="ARBA00004141"/>
    </source>
</evidence>
<name>A0A3D5QDJ1_FLESI</name>
<evidence type="ECO:0000256" key="2">
    <source>
        <dbReference type="ARBA" id="ARBA00022692"/>
    </source>
</evidence>
<evidence type="ECO:0000256" key="4">
    <source>
        <dbReference type="ARBA" id="ARBA00023136"/>
    </source>
</evidence>
<accession>A0A3D5QDJ1</accession>
<dbReference type="Pfam" id="PF02674">
    <property type="entry name" value="Colicin_V"/>
    <property type="match status" value="1"/>
</dbReference>
<dbReference type="PANTHER" id="PTHR37306:SF1">
    <property type="entry name" value="COLICIN V PRODUCTION PROTEIN"/>
    <property type="match status" value="1"/>
</dbReference>
<feature type="transmembrane region" description="Helical" evidence="5">
    <location>
        <begin position="28"/>
        <end position="46"/>
    </location>
</feature>
<dbReference type="InterPro" id="IPR003825">
    <property type="entry name" value="Colicin-V_CvpA"/>
</dbReference>
<reference evidence="6 7" key="1">
    <citation type="journal article" date="2018" name="Nat. Biotechnol.">
        <title>A standardized bacterial taxonomy based on genome phylogeny substantially revises the tree of life.</title>
        <authorList>
            <person name="Parks D.H."/>
            <person name="Chuvochina M."/>
            <person name="Waite D.W."/>
            <person name="Rinke C."/>
            <person name="Skarshewski A."/>
            <person name="Chaumeil P.A."/>
            <person name="Hugenholtz P."/>
        </authorList>
    </citation>
    <scope>NUCLEOTIDE SEQUENCE [LARGE SCALE GENOMIC DNA]</scope>
    <source>
        <strain evidence="6">UBA8672</strain>
    </source>
</reference>
<keyword evidence="4 5" id="KW-0472">Membrane</keyword>
<dbReference type="GO" id="GO:0016020">
    <property type="term" value="C:membrane"/>
    <property type="evidence" value="ECO:0007669"/>
    <property type="project" value="UniProtKB-SubCell"/>
</dbReference>
<dbReference type="Proteomes" id="UP000262325">
    <property type="component" value="Unassembled WGS sequence"/>
</dbReference>
<comment type="caution">
    <text evidence="6">The sequence shown here is derived from an EMBL/GenBank/DDBJ whole genome shotgun (WGS) entry which is preliminary data.</text>
</comment>
<evidence type="ECO:0000256" key="5">
    <source>
        <dbReference type="SAM" id="Phobius"/>
    </source>
</evidence>
<dbReference type="RefSeq" id="WP_273266663.1">
    <property type="nucleotide sequence ID" value="NZ_JAAZVV010000093.1"/>
</dbReference>
<keyword evidence="3 5" id="KW-1133">Transmembrane helix</keyword>
<dbReference type="PANTHER" id="PTHR37306">
    <property type="entry name" value="COLICIN V PRODUCTION PROTEIN"/>
    <property type="match status" value="1"/>
</dbReference>
<evidence type="ECO:0000313" key="6">
    <source>
        <dbReference type="EMBL" id="HCW93897.1"/>
    </source>
</evidence>
<feature type="transmembrane region" description="Helical" evidence="5">
    <location>
        <begin position="103"/>
        <end position="124"/>
    </location>
</feature>
<feature type="transmembrane region" description="Helical" evidence="5">
    <location>
        <begin position="6"/>
        <end position="21"/>
    </location>
</feature>
<evidence type="ECO:0000256" key="3">
    <source>
        <dbReference type="ARBA" id="ARBA00022989"/>
    </source>
</evidence>
<gene>
    <name evidence="6" type="ORF">DHM44_09475</name>
</gene>